<evidence type="ECO:0000313" key="2">
    <source>
        <dbReference type="Proteomes" id="UP000077069"/>
    </source>
</evidence>
<dbReference type="OrthoDB" id="2245989at2759"/>
<dbReference type="GeneID" id="28758265"/>
<dbReference type="PANTHER" id="PTHR38116:SF1">
    <property type="entry name" value="BZIP DOMAIN-CONTAINING PROTEIN"/>
    <property type="match status" value="1"/>
</dbReference>
<dbReference type="STRING" id="1460663.A0A177C4B3"/>
<organism evidence="1 2">
    <name type="scientific">Paraphaeosphaeria sporulosa</name>
    <dbReference type="NCBI Taxonomy" id="1460663"/>
    <lineage>
        <taxon>Eukaryota</taxon>
        <taxon>Fungi</taxon>
        <taxon>Dikarya</taxon>
        <taxon>Ascomycota</taxon>
        <taxon>Pezizomycotina</taxon>
        <taxon>Dothideomycetes</taxon>
        <taxon>Pleosporomycetidae</taxon>
        <taxon>Pleosporales</taxon>
        <taxon>Massarineae</taxon>
        <taxon>Didymosphaeriaceae</taxon>
        <taxon>Paraphaeosphaeria</taxon>
    </lineage>
</organism>
<gene>
    <name evidence="1" type="ORF">CC84DRAFT_1098639</name>
</gene>
<dbReference type="Proteomes" id="UP000077069">
    <property type="component" value="Unassembled WGS sequence"/>
</dbReference>
<dbReference type="PANTHER" id="PTHR38116">
    <property type="entry name" value="CHROMOSOME 7, WHOLE GENOME SHOTGUN SEQUENCE"/>
    <property type="match status" value="1"/>
</dbReference>
<keyword evidence="2" id="KW-1185">Reference proteome</keyword>
<proteinExistence type="predicted"/>
<name>A0A177C4B3_9PLEO</name>
<dbReference type="RefSeq" id="XP_018032366.1">
    <property type="nucleotide sequence ID" value="XM_018174779.1"/>
</dbReference>
<sequence length="197" mass="22633">MVQIRTRCWPGTTRLESTRIARPYIELFPLSADHLITLMQHNVYRGFLTNMLLLNLPNIFGCDVNVGHCGLICPLPLPTTLPPTLAPTPLQQRVPHEPWMDLFPLPALRDKLIKAEEPFDSCELCFDILGALVEKNIPWKGILIWGDPWLLSSWELSEGFWKRWGWLMRGCGDDVMLSTNRWRATRGEQALTLEQTI</sequence>
<dbReference type="AlphaFoldDB" id="A0A177C4B3"/>
<evidence type="ECO:0000313" key="1">
    <source>
        <dbReference type="EMBL" id="OAG02001.1"/>
    </source>
</evidence>
<protein>
    <submittedName>
        <fullName evidence="1">Uncharacterized protein</fullName>
    </submittedName>
</protein>
<dbReference type="InParanoid" id="A0A177C4B3"/>
<dbReference type="InterPro" id="IPR021833">
    <property type="entry name" value="DUF3425"/>
</dbReference>
<reference evidence="1 2" key="1">
    <citation type="submission" date="2016-05" db="EMBL/GenBank/DDBJ databases">
        <title>Comparative analysis of secretome profiles of manganese(II)-oxidizing ascomycete fungi.</title>
        <authorList>
            <consortium name="DOE Joint Genome Institute"/>
            <person name="Zeiner C.A."/>
            <person name="Purvine S.O."/>
            <person name="Zink E.M."/>
            <person name="Wu S."/>
            <person name="Pasa-Tolic L."/>
            <person name="Chaput D.L."/>
            <person name="Haridas S."/>
            <person name="Grigoriev I.V."/>
            <person name="Santelli C.M."/>
            <person name="Hansel C.M."/>
        </authorList>
    </citation>
    <scope>NUCLEOTIDE SEQUENCE [LARGE SCALE GENOMIC DNA]</scope>
    <source>
        <strain evidence="1 2">AP3s5-JAC2a</strain>
    </source>
</reference>
<dbReference type="Pfam" id="PF11905">
    <property type="entry name" value="DUF3425"/>
    <property type="match status" value="1"/>
</dbReference>
<accession>A0A177C4B3</accession>
<dbReference type="EMBL" id="KV441556">
    <property type="protein sequence ID" value="OAG02001.1"/>
    <property type="molecule type" value="Genomic_DNA"/>
</dbReference>